<keyword evidence="6" id="KW-1185">Reference proteome</keyword>
<dbReference type="PRINTS" id="PR00035">
    <property type="entry name" value="HTHGNTR"/>
</dbReference>
<dbReference type="InterPro" id="IPR008920">
    <property type="entry name" value="TF_FadR/GntR_C"/>
</dbReference>
<dbReference type="InterPro" id="IPR011711">
    <property type="entry name" value="GntR_C"/>
</dbReference>
<dbReference type="InterPro" id="IPR036388">
    <property type="entry name" value="WH-like_DNA-bd_sf"/>
</dbReference>
<feature type="domain" description="HTH gntR-type" evidence="4">
    <location>
        <begin position="61"/>
        <end position="129"/>
    </location>
</feature>
<evidence type="ECO:0000256" key="3">
    <source>
        <dbReference type="ARBA" id="ARBA00023163"/>
    </source>
</evidence>
<evidence type="ECO:0000313" key="6">
    <source>
        <dbReference type="Proteomes" id="UP000184052"/>
    </source>
</evidence>
<dbReference type="STRING" id="1121476.SAMN02745751_00444"/>
<dbReference type="GO" id="GO:0003700">
    <property type="term" value="F:DNA-binding transcription factor activity"/>
    <property type="evidence" value="ECO:0007669"/>
    <property type="project" value="InterPro"/>
</dbReference>
<evidence type="ECO:0000256" key="2">
    <source>
        <dbReference type="ARBA" id="ARBA00023125"/>
    </source>
</evidence>
<dbReference type="InterPro" id="IPR000524">
    <property type="entry name" value="Tscrpt_reg_HTH_GntR"/>
</dbReference>
<dbReference type="PROSITE" id="PS50949">
    <property type="entry name" value="HTH_GNTR"/>
    <property type="match status" value="1"/>
</dbReference>
<evidence type="ECO:0000256" key="1">
    <source>
        <dbReference type="ARBA" id="ARBA00023015"/>
    </source>
</evidence>
<reference evidence="5 6" key="1">
    <citation type="submission" date="2016-11" db="EMBL/GenBank/DDBJ databases">
        <authorList>
            <person name="Jaros S."/>
            <person name="Januszkiewicz K."/>
            <person name="Wedrychowicz H."/>
        </authorList>
    </citation>
    <scope>NUCLEOTIDE SEQUENCE [LARGE SCALE GENOMIC DNA]</scope>
    <source>
        <strain evidence="5 6">DSM 17477</strain>
    </source>
</reference>
<dbReference type="Gene3D" id="1.20.120.530">
    <property type="entry name" value="GntR ligand-binding domain-like"/>
    <property type="match status" value="1"/>
</dbReference>
<name>A0A1M6BR59_9FIRM</name>
<dbReference type="SMART" id="SM00345">
    <property type="entry name" value="HTH_GNTR"/>
    <property type="match status" value="1"/>
</dbReference>
<protein>
    <submittedName>
        <fullName evidence="5">FCD domain-containing protein</fullName>
    </submittedName>
</protein>
<dbReference type="PANTHER" id="PTHR43537">
    <property type="entry name" value="TRANSCRIPTIONAL REGULATOR, GNTR FAMILY"/>
    <property type="match status" value="1"/>
</dbReference>
<keyword evidence="2" id="KW-0238">DNA-binding</keyword>
<dbReference type="Gene3D" id="1.10.10.10">
    <property type="entry name" value="Winged helix-like DNA-binding domain superfamily/Winged helix DNA-binding domain"/>
    <property type="match status" value="1"/>
</dbReference>
<proteinExistence type="predicted"/>
<dbReference type="SUPFAM" id="SSF48008">
    <property type="entry name" value="GntR ligand-binding domain-like"/>
    <property type="match status" value="1"/>
</dbReference>
<dbReference type="GO" id="GO:0003677">
    <property type="term" value="F:DNA binding"/>
    <property type="evidence" value="ECO:0007669"/>
    <property type="project" value="UniProtKB-KW"/>
</dbReference>
<accession>A0A1M6BR59</accession>
<dbReference type="PANTHER" id="PTHR43537:SF43">
    <property type="entry name" value="GNTR-FAMILY TRANSCRIPTIONAL REGULATOR"/>
    <property type="match status" value="1"/>
</dbReference>
<evidence type="ECO:0000313" key="5">
    <source>
        <dbReference type="EMBL" id="SHI51219.1"/>
    </source>
</evidence>
<dbReference type="Pfam" id="PF00392">
    <property type="entry name" value="GntR"/>
    <property type="match status" value="1"/>
</dbReference>
<dbReference type="SUPFAM" id="SSF46785">
    <property type="entry name" value="Winged helix' DNA-binding domain"/>
    <property type="match status" value="1"/>
</dbReference>
<sequence>MYPFLFRNHIKSSGEYTNPVAGFLYFQALMSVFLYIEIQLSYNILIVTAKWGSDDMDNNRKQAYYKVIEYISDQVEKGALGKGDRVPSEREMVDFLGIGRNSIREALKILDILGVVDRRQGDGTYIKDRFDKWFSRPMSVAIMLSETSRKEVFEFRNMIEVEIASLAAERITDEEIEELTECYDEMTRTEDQEISTEYDLKFHSILAKASKKHNHHKFIQCNGLYA</sequence>
<dbReference type="AlphaFoldDB" id="A0A1M6BR59"/>
<keyword evidence="1" id="KW-0805">Transcription regulation</keyword>
<keyword evidence="3" id="KW-0804">Transcription</keyword>
<dbReference type="EMBL" id="FQZL01000005">
    <property type="protein sequence ID" value="SHI51219.1"/>
    <property type="molecule type" value="Genomic_DNA"/>
</dbReference>
<evidence type="ECO:0000259" key="4">
    <source>
        <dbReference type="PROSITE" id="PS50949"/>
    </source>
</evidence>
<organism evidence="5 6">
    <name type="scientific">Dethiosulfatibacter aminovorans DSM 17477</name>
    <dbReference type="NCBI Taxonomy" id="1121476"/>
    <lineage>
        <taxon>Bacteria</taxon>
        <taxon>Bacillati</taxon>
        <taxon>Bacillota</taxon>
        <taxon>Tissierellia</taxon>
        <taxon>Dethiosulfatibacter</taxon>
    </lineage>
</organism>
<dbReference type="CDD" id="cd07377">
    <property type="entry name" value="WHTH_GntR"/>
    <property type="match status" value="1"/>
</dbReference>
<gene>
    <name evidence="5" type="ORF">SAMN02745751_00444</name>
</gene>
<dbReference type="Proteomes" id="UP000184052">
    <property type="component" value="Unassembled WGS sequence"/>
</dbReference>
<dbReference type="OrthoDB" id="9799482at2"/>
<dbReference type="InterPro" id="IPR036390">
    <property type="entry name" value="WH_DNA-bd_sf"/>
</dbReference>
<dbReference type="Pfam" id="PF07729">
    <property type="entry name" value="FCD"/>
    <property type="match status" value="1"/>
</dbReference>